<evidence type="ECO:0000256" key="2">
    <source>
        <dbReference type="SAM" id="Coils"/>
    </source>
</evidence>
<name>A0A1I0RK67_9BACT</name>
<dbReference type="AlphaFoldDB" id="A0A1I0RK67"/>
<feature type="chain" id="PRO_5011594552" evidence="3">
    <location>
        <begin position="20"/>
        <end position="391"/>
    </location>
</feature>
<accession>A0A1I0RK67</accession>
<dbReference type="InterPro" id="IPR011055">
    <property type="entry name" value="Dup_hybrid_motif"/>
</dbReference>
<keyword evidence="2" id="KW-0175">Coiled coil</keyword>
<evidence type="ECO:0000256" key="3">
    <source>
        <dbReference type="SAM" id="SignalP"/>
    </source>
</evidence>
<sequence>MSSAFALLFFVLLAPLASAQNTRAELEKQKQELLRKINENQKILDQTAAQRNTSLGRLKALNNQITSRATLIKAINDEMAVLDDEIAEDQSIIEAMDRDLAALKEEYAKMVYATQKTSSGFNKLTFLFASQTFNQLFMRFKYIEQYADARKKQSEQIQIVQANLNEQIAEIEQQKQDKQALLDEELSENKKLQNLRGEQRQLISTLEKQANKIQDELEKQRASERELTNRIDEIIEAERLAAAASSADMSTLSKEFSDNMGKLPWPVDGGFISSKYGKHRHPTLKRVTLNNKGIDIQTAKDADVKAVFSGKVVGVMSIQGQGITVLIQHGDYFSAYSRLKAVTVKKGDQIIAGQRLGQVLTNGDNVSELKFRINDKNGTVNPEIWLQSKIN</sequence>
<dbReference type="InterPro" id="IPR016047">
    <property type="entry name" value="M23ase_b-sheet_dom"/>
</dbReference>
<evidence type="ECO:0000313" key="5">
    <source>
        <dbReference type="EMBL" id="SEW41464.1"/>
    </source>
</evidence>
<dbReference type="Gene3D" id="2.70.70.10">
    <property type="entry name" value="Glucose Permease (Domain IIA)"/>
    <property type="match status" value="1"/>
</dbReference>
<dbReference type="PANTHER" id="PTHR21666:SF289">
    <property type="entry name" value="L-ALA--D-GLU ENDOPEPTIDASE"/>
    <property type="match status" value="1"/>
</dbReference>
<dbReference type="GO" id="GO:0004222">
    <property type="term" value="F:metalloendopeptidase activity"/>
    <property type="evidence" value="ECO:0007669"/>
    <property type="project" value="TreeGrafter"/>
</dbReference>
<dbReference type="Proteomes" id="UP000199437">
    <property type="component" value="Unassembled WGS sequence"/>
</dbReference>
<dbReference type="CDD" id="cd12797">
    <property type="entry name" value="M23_peptidase"/>
    <property type="match status" value="1"/>
</dbReference>
<reference evidence="6" key="1">
    <citation type="submission" date="2016-10" db="EMBL/GenBank/DDBJ databases">
        <authorList>
            <person name="Varghese N."/>
            <person name="Submissions S."/>
        </authorList>
    </citation>
    <scope>NUCLEOTIDE SEQUENCE [LARGE SCALE GENOMIC DNA]</scope>
    <source>
        <strain evidence="6">CGMCC 1.12402</strain>
    </source>
</reference>
<keyword evidence="6" id="KW-1185">Reference proteome</keyword>
<dbReference type="EMBL" id="FOIR01000004">
    <property type="protein sequence ID" value="SEW41464.1"/>
    <property type="molecule type" value="Genomic_DNA"/>
</dbReference>
<evidence type="ECO:0000256" key="1">
    <source>
        <dbReference type="ARBA" id="ARBA00022729"/>
    </source>
</evidence>
<keyword evidence="1 3" id="KW-0732">Signal</keyword>
<proteinExistence type="predicted"/>
<feature type="domain" description="M23ase beta-sheet core" evidence="4">
    <location>
        <begin position="291"/>
        <end position="382"/>
    </location>
</feature>
<gene>
    <name evidence="5" type="ORF">SAMN05216290_3752</name>
</gene>
<dbReference type="InterPro" id="IPR050570">
    <property type="entry name" value="Cell_wall_metabolism_enzyme"/>
</dbReference>
<dbReference type="Pfam" id="PF01551">
    <property type="entry name" value="Peptidase_M23"/>
    <property type="match status" value="1"/>
</dbReference>
<dbReference type="Gene3D" id="6.10.250.3150">
    <property type="match status" value="1"/>
</dbReference>
<evidence type="ECO:0000259" key="4">
    <source>
        <dbReference type="Pfam" id="PF01551"/>
    </source>
</evidence>
<dbReference type="STRING" id="1267423.SAMN05216290_3752"/>
<keyword evidence="5" id="KW-0378">Hydrolase</keyword>
<evidence type="ECO:0000313" key="6">
    <source>
        <dbReference type="Proteomes" id="UP000199437"/>
    </source>
</evidence>
<feature type="coiled-coil region" evidence="2">
    <location>
        <begin position="143"/>
        <end position="237"/>
    </location>
</feature>
<feature type="coiled-coil region" evidence="2">
    <location>
        <begin position="16"/>
        <end position="50"/>
    </location>
</feature>
<dbReference type="SUPFAM" id="SSF51261">
    <property type="entry name" value="Duplicated hybrid motif"/>
    <property type="match status" value="1"/>
</dbReference>
<organism evidence="5 6">
    <name type="scientific">Roseivirga pacifica</name>
    <dbReference type="NCBI Taxonomy" id="1267423"/>
    <lineage>
        <taxon>Bacteria</taxon>
        <taxon>Pseudomonadati</taxon>
        <taxon>Bacteroidota</taxon>
        <taxon>Cytophagia</taxon>
        <taxon>Cytophagales</taxon>
        <taxon>Roseivirgaceae</taxon>
        <taxon>Roseivirga</taxon>
    </lineage>
</organism>
<dbReference type="PANTHER" id="PTHR21666">
    <property type="entry name" value="PEPTIDASE-RELATED"/>
    <property type="match status" value="1"/>
</dbReference>
<feature type="signal peptide" evidence="3">
    <location>
        <begin position="1"/>
        <end position="19"/>
    </location>
</feature>
<protein>
    <submittedName>
        <fullName evidence="5">Septal ring factor EnvC, activator of murein hydrolases AmiA and AmiB</fullName>
    </submittedName>
</protein>